<comment type="caution">
    <text evidence="1">The sequence shown here is derived from an EMBL/GenBank/DDBJ whole genome shotgun (WGS) entry which is preliminary data.</text>
</comment>
<dbReference type="PROSITE" id="PS51318">
    <property type="entry name" value="TAT"/>
    <property type="match status" value="1"/>
</dbReference>
<protein>
    <submittedName>
        <fullName evidence="1">DUF885 domain-containing protein</fullName>
    </submittedName>
</protein>
<proteinExistence type="predicted"/>
<dbReference type="OrthoDB" id="9763405at2"/>
<accession>A0A328ANP4</accession>
<dbReference type="PANTHER" id="PTHR33361:SF2">
    <property type="entry name" value="DUF885 DOMAIN-CONTAINING PROTEIN"/>
    <property type="match status" value="1"/>
</dbReference>
<name>A0A328ANP4_9CAUL</name>
<sequence>MMLDRRHLLLTGAAAGLVAGSPSFAKGHKAAHHLAKAAAPATPDSRLADHMTGLSETLLSRWPETATNLGLDTGARAGLKSALSDASPSAHASDVSFSADALRQLTAIPDAGLSPRSKLDKATVAYALQLGVEAAPFDFGNNTLASAMSEAAGPHVVDQQSGAYSSLPEFLDSQHKVDTAADADAYLSRLHEMARTIAHENERIVSDAGKGVIPPDFILANAIGQQQDLLAIPAEKSRLAQSLARRAAAKKLGGDYGARAARLVESEVYPALGRQLETLKSLQPKAGHDAGVWRLADGEAYYSWLLKVGTSTSLTAEQIHQMGLEQNRAIEDRMDGLLRKQGLTQGSVGERMAALGKDPKYLFPDTDAGRAQLIAYLNGVIASVRPKLAKAFDLKLKAPIQVKRVPVEIQDGAGQGYMNTGSLDGSRPSIYYINLKTTSNWPKFSLPTLTFHEGIPGHAWQGAYLTETGKMPLIRVLISGFNAYVEGYALYAEQLGDEIGMYDDDWAGRLGYLQAQKFRAVRLVVDTGLHAKRWSREQAVQWAMDNTGRTRDAMTSEIDRYCGTPGQACGYKIGHTEINRMREKAKAALGARYDLRKFDDLIVETGAVPITVLGDVVDSWIASGGTMKL</sequence>
<dbReference type="InterPro" id="IPR010281">
    <property type="entry name" value="DUF885"/>
</dbReference>
<dbReference type="PANTHER" id="PTHR33361">
    <property type="entry name" value="GLR0591 PROTEIN"/>
    <property type="match status" value="1"/>
</dbReference>
<dbReference type="AlphaFoldDB" id="A0A328ANP4"/>
<evidence type="ECO:0000313" key="1">
    <source>
        <dbReference type="EMBL" id="RAK55975.1"/>
    </source>
</evidence>
<dbReference type="RefSeq" id="WP_111529723.1">
    <property type="nucleotide sequence ID" value="NZ_QFYQ01000001.1"/>
</dbReference>
<dbReference type="EMBL" id="QFYQ01000001">
    <property type="protein sequence ID" value="RAK55975.1"/>
    <property type="molecule type" value="Genomic_DNA"/>
</dbReference>
<gene>
    <name evidence="1" type="ORF">DJ017_16385</name>
</gene>
<dbReference type="InterPro" id="IPR006311">
    <property type="entry name" value="TAT_signal"/>
</dbReference>
<keyword evidence="2" id="KW-1185">Reference proteome</keyword>
<dbReference type="Pfam" id="PF05960">
    <property type="entry name" value="DUF885"/>
    <property type="match status" value="1"/>
</dbReference>
<reference evidence="2" key="1">
    <citation type="submission" date="2018-05" db="EMBL/GenBank/DDBJ databases">
        <authorList>
            <person name="Li X."/>
        </authorList>
    </citation>
    <scope>NUCLEOTIDE SEQUENCE [LARGE SCALE GENOMIC DNA]</scope>
    <source>
        <strain evidence="2">LX32</strain>
    </source>
</reference>
<evidence type="ECO:0000313" key="2">
    <source>
        <dbReference type="Proteomes" id="UP000249254"/>
    </source>
</evidence>
<dbReference type="Proteomes" id="UP000249254">
    <property type="component" value="Unassembled WGS sequence"/>
</dbReference>
<organism evidence="1 2">
    <name type="scientific">Phenylobacterium soli</name>
    <dbReference type="NCBI Taxonomy" id="2170551"/>
    <lineage>
        <taxon>Bacteria</taxon>
        <taxon>Pseudomonadati</taxon>
        <taxon>Pseudomonadota</taxon>
        <taxon>Alphaproteobacteria</taxon>
        <taxon>Caulobacterales</taxon>
        <taxon>Caulobacteraceae</taxon>
        <taxon>Phenylobacterium</taxon>
    </lineage>
</organism>